<dbReference type="EMBL" id="CP087830">
    <property type="protein sequence ID" value="UZA04515.1"/>
    <property type="molecule type" value="Genomic_DNA"/>
</dbReference>
<evidence type="ECO:0000313" key="1">
    <source>
        <dbReference type="EMBL" id="UZA04515.1"/>
    </source>
</evidence>
<proteinExistence type="predicted"/>
<gene>
    <name evidence="1" type="ORF">LP092_07270</name>
</gene>
<accession>A0ABY6MBX1</accession>
<reference evidence="1" key="1">
    <citation type="journal article" date="2022" name="BMC Microbiol.">
        <title>Whole genome sequencing of Moraxella bovis strains from North America reveals two genotypes with different genetic determinants.</title>
        <authorList>
            <person name="Wynn E.L."/>
            <person name="Hille M.M."/>
            <person name="Loy J.D."/>
            <person name="Schuller G."/>
            <person name="Kuhn K.L."/>
            <person name="Dickey A.M."/>
            <person name="Bono J.L."/>
            <person name="Clawson M.L."/>
        </authorList>
    </citation>
    <scope>NUCLEOTIDE SEQUENCE</scope>
    <source>
        <strain evidence="1">SAM102599</strain>
    </source>
</reference>
<dbReference type="Proteomes" id="UP001163632">
    <property type="component" value="Chromosome"/>
</dbReference>
<protein>
    <submittedName>
        <fullName evidence="1">Uncharacterized protein</fullName>
    </submittedName>
</protein>
<dbReference type="RefSeq" id="WP_143821758.1">
    <property type="nucleotide sequence ID" value="NZ_CP087817.1"/>
</dbReference>
<organism evidence="1 2">
    <name type="scientific">Moraxella bovis</name>
    <dbReference type="NCBI Taxonomy" id="476"/>
    <lineage>
        <taxon>Bacteria</taxon>
        <taxon>Pseudomonadati</taxon>
        <taxon>Pseudomonadota</taxon>
        <taxon>Gammaproteobacteria</taxon>
        <taxon>Moraxellales</taxon>
        <taxon>Moraxellaceae</taxon>
        <taxon>Moraxella</taxon>
    </lineage>
</organism>
<evidence type="ECO:0000313" key="2">
    <source>
        <dbReference type="Proteomes" id="UP001163632"/>
    </source>
</evidence>
<name>A0ABY6MBX1_MORBO</name>
<sequence length="168" mass="18494">MMTDYPNLDLIRAVMSQKSTSDHAGNFGKGGQNALDMADGAGCLAYVSKHAPTDNPDLMRSAVACYVDDGKRERFYNDVVKLAEQGYQSKSQRRKHAKNLARAVVADVVRCALTDKKKAEIMGISAVAFCNYHSHIYGDVMGAVANELSVADDVAGEYWRKTFREHRG</sequence>
<keyword evidence="2" id="KW-1185">Reference proteome</keyword>